<name>A0A127FB47_STEDE</name>
<dbReference type="PANTHER" id="PTHR30563:SF0">
    <property type="entry name" value="DNA RECOMBINATION PROTEIN RMUC"/>
    <property type="match status" value="1"/>
</dbReference>
<evidence type="ECO:0000313" key="6">
    <source>
        <dbReference type="EMBL" id="AMN46861.1"/>
    </source>
</evidence>
<reference evidence="6 7" key="1">
    <citation type="submission" date="2015-06" db="EMBL/GenBank/DDBJ databases">
        <title>A Comprehensive Approach to Explore the Metabolic and Phylogenetic Diversity of Bacterial Steroid Degradation in the Environment: Testosterone as an Example.</title>
        <authorList>
            <person name="Yang F.-C."/>
            <person name="Chen Y.-L."/>
            <person name="Yu C.-P."/>
            <person name="Tang S.-L."/>
            <person name="Wang P.-H."/>
            <person name="Ismail W."/>
            <person name="Wang C.-H."/>
            <person name="Yang C.-Y."/>
            <person name="Chiang Y.-R."/>
        </authorList>
    </citation>
    <scope>NUCLEOTIDE SEQUENCE [LARGE SCALE GENOMIC DNA]</scope>
    <source>
        <strain evidence="6 7">DSM 18526</strain>
    </source>
</reference>
<evidence type="ECO:0000256" key="1">
    <source>
        <dbReference type="ARBA" id="ARBA00003416"/>
    </source>
</evidence>
<keyword evidence="7" id="KW-1185">Reference proteome</keyword>
<evidence type="ECO:0000256" key="3">
    <source>
        <dbReference type="ARBA" id="ARBA00023054"/>
    </source>
</evidence>
<proteinExistence type="inferred from homology"/>
<protein>
    <recommendedName>
        <fullName evidence="8">DNA recombination protein RmuC</fullName>
    </recommendedName>
</protein>
<dbReference type="AlphaFoldDB" id="A0A127FB47"/>
<dbReference type="InterPro" id="IPR003798">
    <property type="entry name" value="DNA_recombination_RmuC"/>
</dbReference>
<dbReference type="PANTHER" id="PTHR30563">
    <property type="entry name" value="DNA RECOMBINATION PROTEIN RMUC"/>
    <property type="match status" value="1"/>
</dbReference>
<gene>
    <name evidence="6" type="ORF">ACG33_07070</name>
</gene>
<dbReference type="STRING" id="465721.ACG33_07070"/>
<evidence type="ECO:0008006" key="8">
    <source>
        <dbReference type="Google" id="ProtNLM"/>
    </source>
</evidence>
<evidence type="ECO:0000313" key="7">
    <source>
        <dbReference type="Proteomes" id="UP000070250"/>
    </source>
</evidence>
<evidence type="ECO:0000256" key="2">
    <source>
        <dbReference type="ARBA" id="ARBA00009840"/>
    </source>
</evidence>
<dbReference type="EMBL" id="CP011971">
    <property type="protein sequence ID" value="AMN46861.1"/>
    <property type="molecule type" value="Genomic_DNA"/>
</dbReference>
<dbReference type="GO" id="GO:0006310">
    <property type="term" value="P:DNA recombination"/>
    <property type="evidence" value="ECO:0007669"/>
    <property type="project" value="UniProtKB-KW"/>
</dbReference>
<feature type="region of interest" description="Disordered" evidence="5">
    <location>
        <begin position="409"/>
        <end position="438"/>
    </location>
</feature>
<dbReference type="KEGG" id="sdf:ACG33_07070"/>
<dbReference type="Proteomes" id="UP000070250">
    <property type="component" value="Chromosome"/>
</dbReference>
<evidence type="ECO:0000256" key="4">
    <source>
        <dbReference type="ARBA" id="ARBA00023172"/>
    </source>
</evidence>
<comment type="similarity">
    <text evidence="2">Belongs to the RmuC family.</text>
</comment>
<accession>A0A127FB47</accession>
<feature type="compositionally biased region" description="Basic and acidic residues" evidence="5">
    <location>
        <begin position="409"/>
        <end position="421"/>
    </location>
</feature>
<organism evidence="6 7">
    <name type="scientific">Steroidobacter denitrificans</name>
    <dbReference type="NCBI Taxonomy" id="465721"/>
    <lineage>
        <taxon>Bacteria</taxon>
        <taxon>Pseudomonadati</taxon>
        <taxon>Pseudomonadota</taxon>
        <taxon>Gammaproteobacteria</taxon>
        <taxon>Steroidobacterales</taxon>
        <taxon>Steroidobacteraceae</taxon>
        <taxon>Steroidobacter</taxon>
    </lineage>
</organism>
<keyword evidence="4" id="KW-0233">DNA recombination</keyword>
<dbReference type="Pfam" id="PF02646">
    <property type="entry name" value="RmuC"/>
    <property type="match status" value="1"/>
</dbReference>
<comment type="function">
    <text evidence="1">Involved in DNA recombination.</text>
</comment>
<keyword evidence="3" id="KW-0175">Coiled coil</keyword>
<dbReference type="PATRIC" id="fig|465721.4.peg.1501"/>
<evidence type="ECO:0000256" key="5">
    <source>
        <dbReference type="SAM" id="MobiDB-lite"/>
    </source>
</evidence>
<sequence>MAGAALLGTLGGGLITVVITSWRHRRRTESLHRQLAILEARVKTQAQFEHDRQMSQERTMEQLRSTFDALAGASLRANSESFLRLAREHLGQHQQSALNALGEREKAIETLLAPIRELLGKTEQQIQRIEKERAETYGTLKGALESVAFGQQALQRETRSLINALRRPEVRGQWGEMTLRRLAELAGMIEHCDFSAQVHVRTAEGGLRPDMIVHMPDGRDLVVDVKTPLDAYLEAMDADSDERRSLALWRHAQAVAERVRQLAAKSYWSQFDNSPDFVILFIPGDQFLSAALAESPTLLEDAIRQDVIIATPTSFVALLKAVAYGWRQLSLAQNAETIRSLGQDLYKRLAVFTSHLTRLGRSLGAGVDAYNAAVGSLEHQVLPGARKFSELGILPNREIDSLDPIDRLAREPRRRPEDEVLLRANMDAGPSAGVDTEK</sequence>